<keyword evidence="1" id="KW-0812">Transmembrane</keyword>
<keyword evidence="1" id="KW-1133">Transmembrane helix</keyword>
<dbReference type="InterPro" id="IPR045584">
    <property type="entry name" value="Pilin-like"/>
</dbReference>
<dbReference type="RefSeq" id="WP_070071003.1">
    <property type="nucleotide sequence ID" value="NZ_MKKK01000073.1"/>
</dbReference>
<feature type="transmembrane region" description="Helical" evidence="1">
    <location>
        <begin position="12"/>
        <end position="34"/>
    </location>
</feature>
<evidence type="ECO:0000313" key="2">
    <source>
        <dbReference type="EMBL" id="OEY91792.1"/>
    </source>
</evidence>
<name>A0A1E7QXJ3_9GAMM</name>
<dbReference type="InterPro" id="IPR012902">
    <property type="entry name" value="N_methyl_site"/>
</dbReference>
<gene>
    <name evidence="2" type="ORF">BJI46_06560</name>
</gene>
<keyword evidence="3" id="KW-1185">Reference proteome</keyword>
<keyword evidence="1" id="KW-0472">Membrane</keyword>
<sequence length="313" mass="33845">MKTQYKQYGFTLIELMVAIALGLIIVAAGIQLFITGQRSLNMQKGIADIQNNGVFGLNYMLRDIGLANLDAASTIITDTTTYGGIVLSTSNLPTTITSTIPLSQSSVNTSNVNVSASAQNSDQLVIQFYATQAGYNCEGEKYNSGQYIIQRYFLRKDDNGASTEPNSPLALACEAGSYSGSEATVISPTKFGEGKGQIILHRVDHFHVLLGVSNANHDGAFRYMNFAQYMALSSRSDTRINSIQLGMLVRSSESVGSENLISETQTFQVLDQSVTVKTTDSTAKYLRRVVQQTIALRNGLCITDSSSTTESCS</sequence>
<dbReference type="InterPro" id="IPR032092">
    <property type="entry name" value="PilW"/>
</dbReference>
<dbReference type="Pfam" id="PF07963">
    <property type="entry name" value="N_methyl"/>
    <property type="match status" value="1"/>
</dbReference>
<dbReference type="OrthoDB" id="6712892at2"/>
<protein>
    <submittedName>
        <fullName evidence="2">Uncharacterized protein</fullName>
    </submittedName>
</protein>
<comment type="caution">
    <text evidence="2">The sequence shown here is derived from an EMBL/GenBank/DDBJ whole genome shotgun (WGS) entry which is preliminary data.</text>
</comment>
<proteinExistence type="predicted"/>
<organism evidence="2 3">
    <name type="scientific">Acinetobacter qingfengensis</name>
    <dbReference type="NCBI Taxonomy" id="1262585"/>
    <lineage>
        <taxon>Bacteria</taxon>
        <taxon>Pseudomonadati</taxon>
        <taxon>Pseudomonadota</taxon>
        <taxon>Gammaproteobacteria</taxon>
        <taxon>Moraxellales</taxon>
        <taxon>Moraxellaceae</taxon>
        <taxon>Acinetobacter</taxon>
    </lineage>
</organism>
<accession>A0A1E7QXJ3</accession>
<dbReference type="NCBIfam" id="TIGR02532">
    <property type="entry name" value="IV_pilin_GFxxxE"/>
    <property type="match status" value="1"/>
</dbReference>
<dbReference type="EMBL" id="MKKK01000073">
    <property type="protein sequence ID" value="OEY91792.1"/>
    <property type="molecule type" value="Genomic_DNA"/>
</dbReference>
<dbReference type="Proteomes" id="UP000185895">
    <property type="component" value="Unassembled WGS sequence"/>
</dbReference>
<dbReference type="STRING" id="1262585.BJI46_06560"/>
<dbReference type="SUPFAM" id="SSF54523">
    <property type="entry name" value="Pili subunits"/>
    <property type="match status" value="1"/>
</dbReference>
<evidence type="ECO:0000313" key="3">
    <source>
        <dbReference type="Proteomes" id="UP000185895"/>
    </source>
</evidence>
<dbReference type="Pfam" id="PF16074">
    <property type="entry name" value="PilW"/>
    <property type="match status" value="1"/>
</dbReference>
<reference evidence="2 3" key="1">
    <citation type="submission" date="2016-09" db="EMBL/GenBank/DDBJ databases">
        <authorList>
            <person name="Capua I."/>
            <person name="De Benedictis P."/>
            <person name="Joannis T."/>
            <person name="Lombin L.H."/>
            <person name="Cattoli G."/>
        </authorList>
    </citation>
    <scope>NUCLEOTIDE SEQUENCE [LARGE SCALE GENOMIC DNA]</scope>
    <source>
        <strain evidence="2 3">ANC 4671</strain>
    </source>
</reference>
<dbReference type="AlphaFoldDB" id="A0A1E7QXJ3"/>
<evidence type="ECO:0000256" key="1">
    <source>
        <dbReference type="SAM" id="Phobius"/>
    </source>
</evidence>
<dbReference type="GO" id="GO:0043683">
    <property type="term" value="P:type IV pilus assembly"/>
    <property type="evidence" value="ECO:0007669"/>
    <property type="project" value="InterPro"/>
</dbReference>